<comment type="caution">
    <text evidence="7">The sequence shown here is derived from an EMBL/GenBank/DDBJ whole genome shotgun (WGS) entry which is preliminary data.</text>
</comment>
<dbReference type="SUPFAM" id="SSF103473">
    <property type="entry name" value="MFS general substrate transporter"/>
    <property type="match status" value="2"/>
</dbReference>
<dbReference type="PANTHER" id="PTHR43791">
    <property type="entry name" value="PERMEASE-RELATED"/>
    <property type="match status" value="1"/>
</dbReference>
<evidence type="ECO:0000256" key="1">
    <source>
        <dbReference type="ARBA" id="ARBA00004141"/>
    </source>
</evidence>
<dbReference type="GO" id="GO:0016798">
    <property type="term" value="F:hydrolase activity, acting on glycosyl bonds"/>
    <property type="evidence" value="ECO:0007669"/>
    <property type="project" value="UniProtKB-KW"/>
</dbReference>
<feature type="transmembrane region" description="Helical" evidence="6">
    <location>
        <begin position="643"/>
        <end position="663"/>
    </location>
</feature>
<reference evidence="7 8" key="1">
    <citation type="submission" date="2023-04" db="EMBL/GenBank/DDBJ databases">
        <title>Colletotrichum tabacum stain YC1 causing leaf anthracnose on Nicotiana tabacum(L.) cv.</title>
        <authorList>
            <person name="Ji Z."/>
            <person name="Wang M."/>
            <person name="Zhang J."/>
            <person name="Wang N."/>
            <person name="Zhou Z."/>
        </authorList>
    </citation>
    <scope>NUCLEOTIDE SEQUENCE [LARGE SCALE GENOMIC DNA]</scope>
    <source>
        <strain evidence="7 8">YC1</strain>
    </source>
</reference>
<dbReference type="EMBL" id="JASAOK010000043">
    <property type="protein sequence ID" value="KAK6215533.1"/>
    <property type="molecule type" value="Genomic_DNA"/>
</dbReference>
<feature type="transmembrane region" description="Helical" evidence="6">
    <location>
        <begin position="785"/>
        <end position="806"/>
    </location>
</feature>
<proteinExistence type="predicted"/>
<dbReference type="Gene3D" id="1.20.1250.20">
    <property type="entry name" value="MFS general substrate transporter like domains"/>
    <property type="match status" value="1"/>
</dbReference>
<keyword evidence="8" id="KW-1185">Reference proteome</keyword>
<dbReference type="GO" id="GO:0022857">
    <property type="term" value="F:transmembrane transporter activity"/>
    <property type="evidence" value="ECO:0007669"/>
    <property type="project" value="TreeGrafter"/>
</dbReference>
<keyword evidence="5 6" id="KW-0472">Membrane</keyword>
<protein>
    <submittedName>
        <fullName evidence="7">Six-hairpin glycosidase</fullName>
    </submittedName>
</protein>
<evidence type="ECO:0000256" key="4">
    <source>
        <dbReference type="ARBA" id="ARBA00022989"/>
    </source>
</evidence>
<evidence type="ECO:0000313" key="7">
    <source>
        <dbReference type="EMBL" id="KAK6215533.1"/>
    </source>
</evidence>
<dbReference type="FunFam" id="1.20.1250.20:FF:000247">
    <property type="entry name" value="MFS general substrate transporter"/>
    <property type="match status" value="1"/>
</dbReference>
<accession>A0AAV9T8B1</accession>
<keyword evidence="2" id="KW-0813">Transport</keyword>
<dbReference type="AlphaFoldDB" id="A0AAV9T8B1"/>
<dbReference type="InterPro" id="IPR036259">
    <property type="entry name" value="MFS_trans_sf"/>
</dbReference>
<evidence type="ECO:0000256" key="3">
    <source>
        <dbReference type="ARBA" id="ARBA00022692"/>
    </source>
</evidence>
<feature type="transmembrane region" description="Helical" evidence="6">
    <location>
        <begin position="881"/>
        <end position="902"/>
    </location>
</feature>
<organism evidence="7 8">
    <name type="scientific">Colletotrichum tabaci</name>
    <dbReference type="NCBI Taxonomy" id="1209068"/>
    <lineage>
        <taxon>Eukaryota</taxon>
        <taxon>Fungi</taxon>
        <taxon>Dikarya</taxon>
        <taxon>Ascomycota</taxon>
        <taxon>Pezizomycotina</taxon>
        <taxon>Sordariomycetes</taxon>
        <taxon>Hypocreomycetidae</taxon>
        <taxon>Glomerellales</taxon>
        <taxon>Glomerellaceae</taxon>
        <taxon>Colletotrichum</taxon>
        <taxon>Colletotrichum destructivum species complex</taxon>
    </lineage>
</organism>
<name>A0AAV9T8B1_9PEZI</name>
<evidence type="ECO:0000256" key="2">
    <source>
        <dbReference type="ARBA" id="ARBA00022448"/>
    </source>
</evidence>
<keyword evidence="3 6" id="KW-0812">Transmembrane</keyword>
<dbReference type="Proteomes" id="UP001327957">
    <property type="component" value="Unassembled WGS sequence"/>
</dbReference>
<keyword evidence="4 6" id="KW-1133">Transmembrane helix</keyword>
<sequence>MVRTIELYNEEFHIHVDRATGAVLEILDPRAEVPLNWISSPANAPWQPLGSRWGLGFADLGANLLHRLFWNSPRIDTSLGRDITIATYHAGPLELVVRRRLNSRTQSFTETYEFRNQGTIPLNLSATGETSFAIYTPFNDHYTNTSDALRSRTHAHLWVNGGSSAWVKLSQMGGHGRDLGLVLTRGSLSGYSIESRDEVTHSNTRGVFLLHPSIPVLEPGQSSIIEWTLFWHNGWDNFFAQCARRSSQFIHFDIPKHTLVCGESVKVRMTGDAAAINSATTVNGQRVQQDGSSFAFFHHAGDMGQKTLRVITGQGVDQKESIVYLNTVPRYDDLIKRRIEFIVQKQQVRDADNLLHGAYVVYDNQAEAFPFYETQQDRNAGRERVGMGVLIGRWLKKTPESTLRGSFMAYYTFVCTKLQDDSGFVFDAPFGTGTYKNKRLYNWPWVLQLHLVAATIGIPAISGKSPITRFMETLERFYDEGGASLYAIGLPILEGLRVLKAAGDEKSFNRAKSFLWRRQTVSHKPDEIATQPSVFDDPELAVYFQPSENYENRHRFDPDFRWTWAEETPLVKKIDWRVTAWSCIAFFALDLDRSNISQANSDNFLDDLGLDTNDYNLGQTVFRVSFLLAELPSQLISKKIGPLFLLEGILTLVIGIWSVFIMVPSPTQTRAPWRPKGWFTEHEEKIMVNRILRDDPSKSDMHNRQAITFKMLWESLCDYDLWPIYIIGLTFGVPAGPPDQYLTLTLRQLGFDTFDTNLLSIPCQVTTTLNMLLLTWFSERINQRALLGGFVQLWLLPCVIALAVIPSDVNRWASYALVIVLLSYPSPHPMQVGWASRNSNTVRTRTVSAALYNMSVQIQSIISANIYRRDDRPQYRRGNRVLVGIASLNIVVYACAKFYYVWRNKQRDQIWDAMSPEERQRYLDTTTDKGSKRLDFRFVS</sequence>
<gene>
    <name evidence="7" type="ORF">QIS74_08552</name>
</gene>
<evidence type="ECO:0000256" key="5">
    <source>
        <dbReference type="ARBA" id="ARBA00023136"/>
    </source>
</evidence>
<dbReference type="PANTHER" id="PTHR43791:SF65">
    <property type="entry name" value="MAJOR FACILITATOR SUPERFAMILY (MFS) PROFILE DOMAIN-CONTAINING PROTEIN-RELATED"/>
    <property type="match status" value="1"/>
</dbReference>
<keyword evidence="7" id="KW-0326">Glycosidase</keyword>
<evidence type="ECO:0000313" key="8">
    <source>
        <dbReference type="Proteomes" id="UP001327957"/>
    </source>
</evidence>
<comment type="subcellular location">
    <subcellularLocation>
        <location evidence="1">Membrane</location>
        <topology evidence="1">Multi-pass membrane protein</topology>
    </subcellularLocation>
</comment>
<evidence type="ECO:0000256" key="6">
    <source>
        <dbReference type="SAM" id="Phobius"/>
    </source>
</evidence>
<dbReference type="GO" id="GO:0016020">
    <property type="term" value="C:membrane"/>
    <property type="evidence" value="ECO:0007669"/>
    <property type="project" value="UniProtKB-SubCell"/>
</dbReference>
<keyword evidence="7" id="KW-0378">Hydrolase</keyword>